<gene>
    <name evidence="2" type="ORF">GM658_18855</name>
</gene>
<comment type="caution">
    <text evidence="2">The sequence shown here is derived from an EMBL/GenBank/DDBJ whole genome shotgun (WGS) entry which is preliminary data.</text>
</comment>
<feature type="signal peptide" evidence="1">
    <location>
        <begin position="1"/>
        <end position="20"/>
    </location>
</feature>
<sequence length="186" mass="20365">MNKLLALFVLAGLFPCVSCAGDIGSPGAAVEKFLSWEAKVQPSGAYKGLTSTELKDMLSRELLCLLDAAQKANELSVRAAPEDKPPYIEGNLFLPSAWDRPKGSQILAVNDDGRTAKVDVRFKYVPDGDDDTNRFYLKQASNGWRIIEIVRRGSCDFCQSGGLRASLYKGLRAFPRAGAKQCRAKF</sequence>
<name>A0A6L6QKQ7_9BURK</name>
<dbReference type="AlphaFoldDB" id="A0A6L6QKQ7"/>
<evidence type="ECO:0000313" key="3">
    <source>
        <dbReference type="Proteomes" id="UP000472320"/>
    </source>
</evidence>
<evidence type="ECO:0008006" key="4">
    <source>
        <dbReference type="Google" id="ProtNLM"/>
    </source>
</evidence>
<dbReference type="OrthoDB" id="759561at2"/>
<keyword evidence="3" id="KW-1185">Reference proteome</keyword>
<evidence type="ECO:0000256" key="1">
    <source>
        <dbReference type="SAM" id="SignalP"/>
    </source>
</evidence>
<accession>A0A6L6QKQ7</accession>
<keyword evidence="1" id="KW-0732">Signal</keyword>
<evidence type="ECO:0000313" key="2">
    <source>
        <dbReference type="EMBL" id="MTW12674.1"/>
    </source>
</evidence>
<dbReference type="Proteomes" id="UP000472320">
    <property type="component" value="Unassembled WGS sequence"/>
</dbReference>
<feature type="chain" id="PRO_5027100603" description="DUF3828 domain-containing protein" evidence="1">
    <location>
        <begin position="21"/>
        <end position="186"/>
    </location>
</feature>
<reference evidence="2 3" key="1">
    <citation type="submission" date="2019-11" db="EMBL/GenBank/DDBJ databases">
        <title>Type strains purchased from KCTC, JCM and DSMZ.</title>
        <authorList>
            <person name="Lu H."/>
        </authorList>
    </citation>
    <scope>NUCLEOTIDE SEQUENCE [LARGE SCALE GENOMIC DNA]</scope>
    <source>
        <strain evidence="2 3">JCM 31587</strain>
    </source>
</reference>
<protein>
    <recommendedName>
        <fullName evidence="4">DUF3828 domain-containing protein</fullName>
    </recommendedName>
</protein>
<proteinExistence type="predicted"/>
<organism evidence="2 3">
    <name type="scientific">Massilia eburnea</name>
    <dbReference type="NCBI Taxonomy" id="1776165"/>
    <lineage>
        <taxon>Bacteria</taxon>
        <taxon>Pseudomonadati</taxon>
        <taxon>Pseudomonadota</taxon>
        <taxon>Betaproteobacteria</taxon>
        <taxon>Burkholderiales</taxon>
        <taxon>Oxalobacteraceae</taxon>
        <taxon>Telluria group</taxon>
        <taxon>Massilia</taxon>
    </lineage>
</organism>
<dbReference type="RefSeq" id="WP_155455600.1">
    <property type="nucleotide sequence ID" value="NZ_WNKX01000015.1"/>
</dbReference>
<dbReference type="EMBL" id="WNKX01000015">
    <property type="protein sequence ID" value="MTW12674.1"/>
    <property type="molecule type" value="Genomic_DNA"/>
</dbReference>